<evidence type="ECO:0000313" key="2">
    <source>
        <dbReference type="Proteomes" id="UP000472274"/>
    </source>
</evidence>
<name>A0A674K982_9SAUR</name>
<organism evidence="1 2">
    <name type="scientific">Terrapene triunguis</name>
    <name type="common">Three-toed box turtle</name>
    <dbReference type="NCBI Taxonomy" id="2587831"/>
    <lineage>
        <taxon>Eukaryota</taxon>
        <taxon>Metazoa</taxon>
        <taxon>Chordata</taxon>
        <taxon>Craniata</taxon>
        <taxon>Vertebrata</taxon>
        <taxon>Euteleostomi</taxon>
        <taxon>Archelosauria</taxon>
        <taxon>Testudinata</taxon>
        <taxon>Testudines</taxon>
        <taxon>Cryptodira</taxon>
        <taxon>Durocryptodira</taxon>
        <taxon>Testudinoidea</taxon>
        <taxon>Emydidae</taxon>
        <taxon>Terrapene</taxon>
    </lineage>
</organism>
<keyword evidence="2" id="KW-1185">Reference proteome</keyword>
<protein>
    <submittedName>
        <fullName evidence="1">Uncharacterized protein</fullName>
    </submittedName>
</protein>
<accession>A0A674K982</accession>
<reference evidence="1" key="1">
    <citation type="submission" date="2025-08" db="UniProtKB">
        <authorList>
            <consortium name="Ensembl"/>
        </authorList>
    </citation>
    <scope>IDENTIFICATION</scope>
</reference>
<evidence type="ECO:0000313" key="1">
    <source>
        <dbReference type="Ensembl" id="ENSTMTP00000030541.1"/>
    </source>
</evidence>
<sequence>MTDTMFGNSTDRWMCPNDRPIQFALELNPNNLNEWMCDVSLINRSGICFYFLMLRYH</sequence>
<reference evidence="1" key="2">
    <citation type="submission" date="2025-09" db="UniProtKB">
        <authorList>
            <consortium name="Ensembl"/>
        </authorList>
    </citation>
    <scope>IDENTIFICATION</scope>
</reference>
<dbReference type="Proteomes" id="UP000472274">
    <property type="component" value="Unplaced"/>
</dbReference>
<dbReference type="Ensembl" id="ENSTMTT00000031659.1">
    <property type="protein sequence ID" value="ENSTMTP00000030541.1"/>
    <property type="gene ID" value="ENSTMTG00000022038.1"/>
</dbReference>
<proteinExistence type="predicted"/>
<dbReference type="InParanoid" id="A0A674K982"/>
<dbReference type="AlphaFoldDB" id="A0A674K982"/>